<evidence type="ECO:0000313" key="20">
    <source>
        <dbReference type="Proteomes" id="UP001497600"/>
    </source>
</evidence>
<dbReference type="InterPro" id="IPR051410">
    <property type="entry name" value="Ferric/Cupric_Reductase"/>
</dbReference>
<name>A0ABP0E7W2_9ASCO</name>
<keyword evidence="20" id="KW-1185">Reference proteome</keyword>
<comment type="subcellular location">
    <subcellularLocation>
        <location evidence="1">Cell membrane</location>
        <topology evidence="1">Multi-pass membrane protein</topology>
    </subcellularLocation>
</comment>
<evidence type="ECO:0000313" key="19">
    <source>
        <dbReference type="EMBL" id="CAK7897366.1"/>
    </source>
</evidence>
<keyword evidence="9" id="KW-0249">Electron transport</keyword>
<protein>
    <recommendedName>
        <fullName evidence="3">ferric-chelate reductase (NADPH)</fullName>
        <ecNumber evidence="3">1.16.1.9</ecNumber>
    </recommendedName>
</protein>
<feature type="domain" description="FAD-binding FR-type" evidence="18">
    <location>
        <begin position="380"/>
        <end position="499"/>
    </location>
</feature>
<dbReference type="InterPro" id="IPR013130">
    <property type="entry name" value="Fe3_Rdtase_TM_dom"/>
</dbReference>
<evidence type="ECO:0000256" key="17">
    <source>
        <dbReference type="SAM" id="SignalP"/>
    </source>
</evidence>
<feature type="transmembrane region" description="Helical" evidence="16">
    <location>
        <begin position="135"/>
        <end position="162"/>
    </location>
</feature>
<sequence length="679" mass="77369">MKYNHLSVLCFIISVVVAAGPTITHQSETAYETCEELISSSFPGTLGNYCLESNQPALGSMALCIVQSFNKTGVTKRFLKHCKISRASFDSAYLNATKFVTDTPKLGYPVSVSKEEVLKEFTSALVSDNNKNWHLWYGIAVIGYWIVIMLISSIFHWSYFLFPSVVRGLHGPISNKFRSYLTIPAVGKKHHTHHKSFLRYLHCSVPTRFESVVILGWFILIAAFHLSNIYFMEGKPRGINIGDRSANLLVYSLSLLIIFPGRNNFLQWITGWSYSRFLAFHKWIARIVFLLVLIHAGCETQSLVSINTYTEALKVPHIRAGVAGVVSISLLVGSSFSFLRRSYYELFVLTHILLAIAFIASGWIHAKGFGFENFFLAATVIWGFDRILRLSRIFAFGIQPAIIRVIADETLKVTVTRPKYWKPFPGCHAYIYFLQGTCFWQSHPFTIVDSISEDNTITFYIKIKGGITHSLFRKVSRSLTNSTEMKVLVEGPYNHILPLHIFESVVFLTGGNGIPGLYAQALDLAKIANQQQTIKLYWIIRNYKSIEWFYPELLKLKSTSVNVTIFVTQPSIRLNGHMDEDDKCDENFKSHSEYDDYADHKICKYILKLKERLSFITFEEGRPNIPMLMANEISESRGSIAFNSCAHPQLADEIRYIVSQEVLKTTTKRIDLFEQVQTW</sequence>
<gene>
    <name evidence="19" type="primary">CFL1</name>
    <name evidence="19" type="ORF">CAAN4_B09428</name>
</gene>
<dbReference type="SFLD" id="SFLDS00052">
    <property type="entry name" value="Ferric_Reductase_Domain"/>
    <property type="match status" value="1"/>
</dbReference>
<dbReference type="CDD" id="cd06186">
    <property type="entry name" value="NOX_Duox_like_FAD_NADP"/>
    <property type="match status" value="1"/>
</dbReference>
<keyword evidence="12" id="KW-0406">Ion transport</keyword>
<comment type="catalytic activity">
    <reaction evidence="15">
        <text>2 a Fe(II)-siderophore + NADP(+) + H(+) = 2 a Fe(III)-siderophore + NADPH</text>
        <dbReference type="Rhea" id="RHEA:28795"/>
        <dbReference type="Rhea" id="RHEA-COMP:11342"/>
        <dbReference type="Rhea" id="RHEA-COMP:11344"/>
        <dbReference type="ChEBI" id="CHEBI:15378"/>
        <dbReference type="ChEBI" id="CHEBI:29033"/>
        <dbReference type="ChEBI" id="CHEBI:29034"/>
        <dbReference type="ChEBI" id="CHEBI:57783"/>
        <dbReference type="ChEBI" id="CHEBI:58349"/>
        <dbReference type="EC" id="1.16.1.9"/>
    </reaction>
</comment>
<keyword evidence="10 16" id="KW-1133">Transmembrane helix</keyword>
<proteinExistence type="inferred from homology"/>
<evidence type="ECO:0000256" key="10">
    <source>
        <dbReference type="ARBA" id="ARBA00022989"/>
    </source>
</evidence>
<evidence type="ECO:0000256" key="16">
    <source>
        <dbReference type="SAM" id="Phobius"/>
    </source>
</evidence>
<dbReference type="InterPro" id="IPR013112">
    <property type="entry name" value="FAD-bd_8"/>
</dbReference>
<dbReference type="InterPro" id="IPR017938">
    <property type="entry name" value="Riboflavin_synthase-like_b-brl"/>
</dbReference>
<evidence type="ECO:0000256" key="7">
    <source>
        <dbReference type="ARBA" id="ARBA00022692"/>
    </source>
</evidence>
<feature type="transmembrane region" description="Helical" evidence="16">
    <location>
        <begin position="212"/>
        <end position="232"/>
    </location>
</feature>
<dbReference type="EC" id="1.16.1.9" evidence="3"/>
<dbReference type="SUPFAM" id="SSF52343">
    <property type="entry name" value="Ferredoxin reductase-like, C-terminal NADP-linked domain"/>
    <property type="match status" value="1"/>
</dbReference>
<evidence type="ECO:0000256" key="4">
    <source>
        <dbReference type="ARBA" id="ARBA00022448"/>
    </source>
</evidence>
<keyword evidence="14" id="KW-0325">Glycoprotein</keyword>
<dbReference type="InterPro" id="IPR013121">
    <property type="entry name" value="Fe_red_NAD-bd_6"/>
</dbReference>
<evidence type="ECO:0000256" key="1">
    <source>
        <dbReference type="ARBA" id="ARBA00004651"/>
    </source>
</evidence>
<evidence type="ECO:0000256" key="11">
    <source>
        <dbReference type="ARBA" id="ARBA00023002"/>
    </source>
</evidence>
<evidence type="ECO:0000256" key="15">
    <source>
        <dbReference type="ARBA" id="ARBA00048483"/>
    </source>
</evidence>
<accession>A0ABP0E7W2</accession>
<keyword evidence="13 16" id="KW-0472">Membrane</keyword>
<keyword evidence="8" id="KW-0274">FAD</keyword>
<feature type="transmembrane region" description="Helical" evidence="16">
    <location>
        <begin position="318"/>
        <end position="339"/>
    </location>
</feature>
<dbReference type="InterPro" id="IPR017927">
    <property type="entry name" value="FAD-bd_FR_type"/>
</dbReference>
<dbReference type="Pfam" id="PF01794">
    <property type="entry name" value="Ferric_reduct"/>
    <property type="match status" value="1"/>
</dbReference>
<evidence type="ECO:0000256" key="12">
    <source>
        <dbReference type="ARBA" id="ARBA00023065"/>
    </source>
</evidence>
<evidence type="ECO:0000256" key="5">
    <source>
        <dbReference type="ARBA" id="ARBA00022475"/>
    </source>
</evidence>
<keyword evidence="7 16" id="KW-0812">Transmembrane</keyword>
<keyword evidence="17" id="KW-0732">Signal</keyword>
<dbReference type="SUPFAM" id="SSF63380">
    <property type="entry name" value="Riboflavin synthase domain-like"/>
    <property type="match status" value="1"/>
</dbReference>
<dbReference type="PROSITE" id="PS51384">
    <property type="entry name" value="FAD_FR"/>
    <property type="match status" value="1"/>
</dbReference>
<comment type="similarity">
    <text evidence="2">Belongs to the ferric reductase (FRE) family.</text>
</comment>
<feature type="chain" id="PRO_5045397610" description="ferric-chelate reductase (NADPH)" evidence="17">
    <location>
        <begin position="19"/>
        <end position="679"/>
    </location>
</feature>
<dbReference type="Gene3D" id="3.40.50.80">
    <property type="entry name" value="Nucleotide-binding domain of ferredoxin-NADP reductase (FNR) module"/>
    <property type="match status" value="1"/>
</dbReference>
<dbReference type="EMBL" id="OZ004254">
    <property type="protein sequence ID" value="CAK7897366.1"/>
    <property type="molecule type" value="Genomic_DNA"/>
</dbReference>
<keyword evidence="5" id="KW-1003">Cell membrane</keyword>
<dbReference type="PANTHER" id="PTHR32361:SF9">
    <property type="entry name" value="FERRIC REDUCTASE TRANSMEMBRANE COMPONENT 3-RELATED"/>
    <property type="match status" value="1"/>
</dbReference>
<organism evidence="19 20">
    <name type="scientific">[Candida] anglica</name>
    <dbReference type="NCBI Taxonomy" id="148631"/>
    <lineage>
        <taxon>Eukaryota</taxon>
        <taxon>Fungi</taxon>
        <taxon>Dikarya</taxon>
        <taxon>Ascomycota</taxon>
        <taxon>Saccharomycotina</taxon>
        <taxon>Pichiomycetes</taxon>
        <taxon>Debaryomycetaceae</taxon>
        <taxon>Kurtzmaniella</taxon>
    </lineage>
</organism>
<feature type="transmembrane region" description="Helical" evidence="16">
    <location>
        <begin position="346"/>
        <end position="364"/>
    </location>
</feature>
<evidence type="ECO:0000259" key="18">
    <source>
        <dbReference type="PROSITE" id="PS51384"/>
    </source>
</evidence>
<evidence type="ECO:0000256" key="3">
    <source>
        <dbReference type="ARBA" id="ARBA00012668"/>
    </source>
</evidence>
<dbReference type="Pfam" id="PF08022">
    <property type="entry name" value="FAD_binding_8"/>
    <property type="match status" value="1"/>
</dbReference>
<feature type="transmembrane region" description="Helical" evidence="16">
    <location>
        <begin position="244"/>
        <end position="262"/>
    </location>
</feature>
<evidence type="ECO:0000256" key="2">
    <source>
        <dbReference type="ARBA" id="ARBA00006278"/>
    </source>
</evidence>
<feature type="transmembrane region" description="Helical" evidence="16">
    <location>
        <begin position="283"/>
        <end position="306"/>
    </location>
</feature>
<dbReference type="PANTHER" id="PTHR32361">
    <property type="entry name" value="FERRIC/CUPRIC REDUCTASE TRANSMEMBRANE COMPONENT"/>
    <property type="match status" value="1"/>
</dbReference>
<keyword evidence="4" id="KW-0813">Transport</keyword>
<keyword evidence="11" id="KW-0560">Oxidoreductase</keyword>
<reference evidence="19 20" key="1">
    <citation type="submission" date="2024-01" db="EMBL/GenBank/DDBJ databases">
        <authorList>
            <consortium name="Genoscope - CEA"/>
            <person name="William W."/>
        </authorList>
    </citation>
    <scope>NUCLEOTIDE SEQUENCE [LARGE SCALE GENOMIC DNA]</scope>
    <source>
        <strain evidence="19 20">29B2s-10</strain>
    </source>
</reference>
<evidence type="ECO:0000256" key="9">
    <source>
        <dbReference type="ARBA" id="ARBA00022982"/>
    </source>
</evidence>
<keyword evidence="6" id="KW-0285">Flavoprotein</keyword>
<evidence type="ECO:0000256" key="13">
    <source>
        <dbReference type="ARBA" id="ARBA00023136"/>
    </source>
</evidence>
<dbReference type="Pfam" id="PF08030">
    <property type="entry name" value="NAD_binding_6"/>
    <property type="match status" value="1"/>
</dbReference>
<dbReference type="SFLD" id="SFLDG01168">
    <property type="entry name" value="Ferric_reductase_subgroup_(FRE"/>
    <property type="match status" value="1"/>
</dbReference>
<dbReference type="Proteomes" id="UP001497600">
    <property type="component" value="Chromosome B"/>
</dbReference>
<dbReference type="InterPro" id="IPR039261">
    <property type="entry name" value="FNR_nucleotide-bd"/>
</dbReference>
<feature type="signal peptide" evidence="17">
    <location>
        <begin position="1"/>
        <end position="18"/>
    </location>
</feature>
<evidence type="ECO:0000256" key="6">
    <source>
        <dbReference type="ARBA" id="ARBA00022630"/>
    </source>
</evidence>
<evidence type="ECO:0000256" key="14">
    <source>
        <dbReference type="ARBA" id="ARBA00023180"/>
    </source>
</evidence>
<evidence type="ECO:0000256" key="8">
    <source>
        <dbReference type="ARBA" id="ARBA00022827"/>
    </source>
</evidence>